<evidence type="ECO:0000256" key="1">
    <source>
        <dbReference type="SAM" id="MobiDB-lite"/>
    </source>
</evidence>
<dbReference type="Proteomes" id="UP000254869">
    <property type="component" value="Unassembled WGS sequence"/>
</dbReference>
<feature type="domain" description="DUF5666" evidence="3">
    <location>
        <begin position="198"/>
        <end position="260"/>
    </location>
</feature>
<reference evidence="4 5" key="1">
    <citation type="submission" date="2018-07" db="EMBL/GenBank/DDBJ databases">
        <title>Genomic Encyclopedia of Type Strains, Phase IV (KMG-IV): sequencing the most valuable type-strain genomes for metagenomic binning, comparative biology and taxonomic classification.</title>
        <authorList>
            <person name="Goeker M."/>
        </authorList>
    </citation>
    <scope>NUCLEOTIDE SEQUENCE [LARGE SCALE GENOMIC DNA]</scope>
    <source>
        <strain evidence="4 5">DSM 44290</strain>
    </source>
</reference>
<evidence type="ECO:0000313" key="4">
    <source>
        <dbReference type="EMBL" id="RDI63260.1"/>
    </source>
</evidence>
<protein>
    <recommendedName>
        <fullName evidence="3">DUF5666 domain-containing protein</fullName>
    </recommendedName>
</protein>
<evidence type="ECO:0000259" key="3">
    <source>
        <dbReference type="Pfam" id="PF18914"/>
    </source>
</evidence>
<dbReference type="Pfam" id="PF18914">
    <property type="entry name" value="DUF5666"/>
    <property type="match status" value="1"/>
</dbReference>
<organism evidence="4 5">
    <name type="scientific">Nocardia pseudobrasiliensis</name>
    <dbReference type="NCBI Taxonomy" id="45979"/>
    <lineage>
        <taxon>Bacteria</taxon>
        <taxon>Bacillati</taxon>
        <taxon>Actinomycetota</taxon>
        <taxon>Actinomycetes</taxon>
        <taxon>Mycobacteriales</taxon>
        <taxon>Nocardiaceae</taxon>
        <taxon>Nocardia</taxon>
    </lineage>
</organism>
<dbReference type="AlphaFoldDB" id="A0A370HY78"/>
<dbReference type="InterPro" id="IPR043724">
    <property type="entry name" value="DUF5666"/>
</dbReference>
<keyword evidence="2" id="KW-0812">Transmembrane</keyword>
<feature type="region of interest" description="Disordered" evidence="1">
    <location>
        <begin position="1"/>
        <end position="68"/>
    </location>
</feature>
<feature type="compositionally biased region" description="Low complexity" evidence="1">
    <location>
        <begin position="149"/>
        <end position="160"/>
    </location>
</feature>
<evidence type="ECO:0000313" key="5">
    <source>
        <dbReference type="Proteomes" id="UP000254869"/>
    </source>
</evidence>
<feature type="region of interest" description="Disordered" evidence="1">
    <location>
        <begin position="85"/>
        <end position="106"/>
    </location>
</feature>
<comment type="caution">
    <text evidence="4">The sequence shown here is derived from an EMBL/GenBank/DDBJ whole genome shotgun (WGS) entry which is preliminary data.</text>
</comment>
<feature type="transmembrane region" description="Helical" evidence="2">
    <location>
        <begin position="120"/>
        <end position="144"/>
    </location>
</feature>
<dbReference type="RefSeq" id="WP_068008496.1">
    <property type="nucleotide sequence ID" value="NZ_QQBC01000011.1"/>
</dbReference>
<proteinExistence type="predicted"/>
<keyword evidence="2" id="KW-0472">Membrane</keyword>
<gene>
    <name evidence="4" type="ORF">DFR76_111279</name>
</gene>
<feature type="region of interest" description="Disordered" evidence="1">
    <location>
        <begin position="149"/>
        <end position="182"/>
    </location>
</feature>
<keyword evidence="5" id="KW-1185">Reference proteome</keyword>
<dbReference type="EMBL" id="QQBC01000011">
    <property type="protein sequence ID" value="RDI63260.1"/>
    <property type="molecule type" value="Genomic_DNA"/>
</dbReference>
<accession>A0A370HY78</accession>
<keyword evidence="2" id="KW-1133">Transmembrane helix</keyword>
<evidence type="ECO:0000256" key="2">
    <source>
        <dbReference type="SAM" id="Phobius"/>
    </source>
</evidence>
<name>A0A370HY78_9NOCA</name>
<dbReference type="STRING" id="1210086.GCA_001613105_07576"/>
<sequence length="271" mass="28044">MTNPSDPWAQRPDSPDAPTEQVGVPGRAGEVPRHTSEYSDAYGYGSSPAEPTQYFEQPPGPNATREMPAYDTQWGAYESGYGAPGGYEQQWNSPGAPPPGGPYGPTGLPVQPPRRKRTGLWIGLTLALFAVVVLGGIAFGLWLAGNDSTSTSASGTTTRSVPTRIPVIPPQRTPNGTQPSMPPLPGLGDIDSLGATMGTIRSNDGATLTIDSLLGATVTVHTDSKTQVVSSGSGKVADLHIGDMVVVQGDKSPDGSILAKIIISTALSGPR</sequence>